<reference evidence="2 3" key="1">
    <citation type="submission" date="2015-04" db="EMBL/GenBank/DDBJ databases">
        <authorList>
            <consortium name="Pathogen Informatics"/>
        </authorList>
    </citation>
    <scope>NUCLEOTIDE SEQUENCE [LARGE SCALE GENOMIC DNA]</scope>
    <source>
        <strain evidence="2 3">SGS1</strain>
    </source>
</reference>
<name>A0A1J1H739_PLARL</name>
<evidence type="ECO:0000313" key="3">
    <source>
        <dbReference type="Proteomes" id="UP000220158"/>
    </source>
</evidence>
<dbReference type="KEGG" id="prel:PRELSG_1012900"/>
<sequence length="193" mass="22366">MTSSNESSEDRTSYKKEVSHDGVSNISDKSNKSKKPDVSEKNSTSEIAVENFDINDDKEKQYNKFLQCCSNEYSVEQMKKFLKYGITENGIRIMTTDTCSWYYDYYKITKRSTPHLKEFTDGATVDYYYYTTPFPTQMGNINLVMMHSQVNFGDETHTPSDRSFKMNEVTPEMIKEAKIKVNQIKNTCCLKSL</sequence>
<dbReference type="EMBL" id="LN835305">
    <property type="protein sequence ID" value="CRH00475.1"/>
    <property type="molecule type" value="Genomic_DNA"/>
</dbReference>
<feature type="region of interest" description="Disordered" evidence="1">
    <location>
        <begin position="1"/>
        <end position="44"/>
    </location>
</feature>
<dbReference type="GeneID" id="39736595"/>
<dbReference type="OrthoDB" id="382491at2759"/>
<dbReference type="OMA" id="CTWVYDY"/>
<organism evidence="2 3">
    <name type="scientific">Plasmodium relictum</name>
    <dbReference type="NCBI Taxonomy" id="85471"/>
    <lineage>
        <taxon>Eukaryota</taxon>
        <taxon>Sar</taxon>
        <taxon>Alveolata</taxon>
        <taxon>Apicomplexa</taxon>
        <taxon>Aconoidasida</taxon>
        <taxon>Haemosporida</taxon>
        <taxon>Plasmodiidae</taxon>
        <taxon>Plasmodium</taxon>
        <taxon>Plasmodium (Haemamoeba)</taxon>
    </lineage>
</organism>
<accession>A0A1J1H739</accession>
<dbReference type="Proteomes" id="UP000220158">
    <property type="component" value="Chromosome 10"/>
</dbReference>
<evidence type="ECO:0000313" key="2">
    <source>
        <dbReference type="EMBL" id="CRH00475.1"/>
    </source>
</evidence>
<evidence type="ECO:0000256" key="1">
    <source>
        <dbReference type="SAM" id="MobiDB-lite"/>
    </source>
</evidence>
<dbReference type="AlphaFoldDB" id="A0A1J1H739"/>
<dbReference type="RefSeq" id="XP_028533478.1">
    <property type="nucleotide sequence ID" value="XM_028677050.1"/>
</dbReference>
<protein>
    <submittedName>
        <fullName evidence="2">Uncharacterized protein</fullName>
    </submittedName>
</protein>
<feature type="compositionally biased region" description="Basic and acidic residues" evidence="1">
    <location>
        <begin position="8"/>
        <end position="20"/>
    </location>
</feature>
<proteinExistence type="predicted"/>
<gene>
    <name evidence="2" type="ORF">PRELSG_1012900</name>
</gene>
<feature type="compositionally biased region" description="Basic and acidic residues" evidence="1">
    <location>
        <begin position="29"/>
        <end position="40"/>
    </location>
</feature>
<keyword evidence="3" id="KW-1185">Reference proteome</keyword>
<dbReference type="VEuPathDB" id="PlasmoDB:PRELSG_1012900"/>